<evidence type="ECO:0000313" key="2">
    <source>
        <dbReference type="EMBL" id="QHO63586.1"/>
    </source>
</evidence>
<feature type="transmembrane region" description="Helical" evidence="1">
    <location>
        <begin position="12"/>
        <end position="35"/>
    </location>
</feature>
<dbReference type="EMBL" id="CP047901">
    <property type="protein sequence ID" value="QHO63586.1"/>
    <property type="molecule type" value="Genomic_DNA"/>
</dbReference>
<feature type="transmembrane region" description="Helical" evidence="1">
    <location>
        <begin position="72"/>
        <end position="94"/>
    </location>
</feature>
<keyword evidence="1" id="KW-0472">Membrane</keyword>
<keyword evidence="1" id="KW-0812">Transmembrane</keyword>
<gene>
    <name evidence="2" type="ORF">MICH65_0605</name>
</gene>
<proteinExistence type="predicted"/>
<accession>A0A857N675</accession>
<keyword evidence="1" id="KW-1133">Transmembrane helix</keyword>
<name>A0A857N675_9BACT</name>
<evidence type="ECO:0000313" key="3">
    <source>
        <dbReference type="Proteomes" id="UP000463983"/>
    </source>
</evidence>
<reference evidence="3" key="1">
    <citation type="journal article" date="2020" name="Microorganisms">
        <title>Complete Genome of a Member of a New Bacterial Lineage in the Microgenomates Group Reveals an Unusual Nucleotide Composition Disparity Between Two Strands of DNA and Limited Metabolic Potential.</title>
        <authorList>
            <person name="Kadnikov V.V."/>
            <person name="Mardanov A.V."/>
            <person name="Beletsky A.V."/>
            <person name="Karnachuk O.V."/>
            <person name="Ravin N.V."/>
        </authorList>
    </citation>
    <scope>NUCLEOTIDE SEQUENCE [LARGE SCALE GENOMIC DNA]</scope>
</reference>
<dbReference type="KEGG" id="caqa:MICH65_0605"/>
<protein>
    <submittedName>
        <fullName evidence="2">Membrane protein</fullName>
    </submittedName>
</protein>
<keyword evidence="3" id="KW-1185">Reference proteome</keyword>
<feature type="transmembrane region" description="Helical" evidence="1">
    <location>
        <begin position="41"/>
        <end position="60"/>
    </location>
</feature>
<dbReference type="AlphaFoldDB" id="A0A857N675"/>
<sequence length="100" mass="11141">MKINKLNILDKDALFIIIVTTAILVFHLFATLFINQVNWDFFDFLVAGLLLLGIGSVYLLTTKLLGIKHRRIIALVLITILTLIWAELAVGLFGTPFAGN</sequence>
<organism evidence="2 3">
    <name type="scientific">Candidatus Chazhemtobacterium aquaticus</name>
    <dbReference type="NCBI Taxonomy" id="2715735"/>
    <lineage>
        <taxon>Bacteria</taxon>
        <taxon>Candidatus Chazhemtobacteraceae</taxon>
        <taxon>Candidatus Chazhemtobacterium</taxon>
    </lineage>
</organism>
<dbReference type="Proteomes" id="UP000463983">
    <property type="component" value="Chromosome"/>
</dbReference>
<evidence type="ECO:0000256" key="1">
    <source>
        <dbReference type="SAM" id="Phobius"/>
    </source>
</evidence>
<dbReference type="RefSeq" id="WP_236870846.1">
    <property type="nucleotide sequence ID" value="NZ_CP047901.1"/>
</dbReference>